<dbReference type="AlphaFoldDB" id="A0A0C3EV03"/>
<reference evidence="1 2" key="1">
    <citation type="submission" date="2014-04" db="EMBL/GenBank/DDBJ databases">
        <authorList>
            <consortium name="DOE Joint Genome Institute"/>
            <person name="Kuo A."/>
            <person name="Tarkka M."/>
            <person name="Buscot F."/>
            <person name="Kohler A."/>
            <person name="Nagy L.G."/>
            <person name="Floudas D."/>
            <person name="Copeland A."/>
            <person name="Barry K.W."/>
            <person name="Cichocki N."/>
            <person name="Veneault-Fourrey C."/>
            <person name="LaButti K."/>
            <person name="Lindquist E.A."/>
            <person name="Lipzen A."/>
            <person name="Lundell T."/>
            <person name="Morin E."/>
            <person name="Murat C."/>
            <person name="Sun H."/>
            <person name="Tunlid A."/>
            <person name="Henrissat B."/>
            <person name="Grigoriev I.V."/>
            <person name="Hibbett D.S."/>
            <person name="Martin F."/>
            <person name="Nordberg H.P."/>
            <person name="Cantor M.N."/>
            <person name="Hua S.X."/>
        </authorList>
    </citation>
    <scope>NUCLEOTIDE SEQUENCE [LARGE SCALE GENOMIC DNA]</scope>
    <source>
        <strain evidence="1 2">F 1598</strain>
    </source>
</reference>
<evidence type="ECO:0000313" key="1">
    <source>
        <dbReference type="EMBL" id="KIM71636.1"/>
    </source>
</evidence>
<organism evidence="1 2">
    <name type="scientific">Piloderma croceum (strain F 1598)</name>
    <dbReference type="NCBI Taxonomy" id="765440"/>
    <lineage>
        <taxon>Eukaryota</taxon>
        <taxon>Fungi</taxon>
        <taxon>Dikarya</taxon>
        <taxon>Basidiomycota</taxon>
        <taxon>Agaricomycotina</taxon>
        <taxon>Agaricomycetes</taxon>
        <taxon>Agaricomycetidae</taxon>
        <taxon>Atheliales</taxon>
        <taxon>Atheliaceae</taxon>
        <taxon>Piloderma</taxon>
    </lineage>
</organism>
<dbReference type="Proteomes" id="UP000054166">
    <property type="component" value="Unassembled WGS sequence"/>
</dbReference>
<accession>A0A0C3EV03</accession>
<protein>
    <submittedName>
        <fullName evidence="1">Uncharacterized protein</fullName>
    </submittedName>
</protein>
<dbReference type="STRING" id="765440.A0A0C3EV03"/>
<dbReference type="EMBL" id="KN833251">
    <property type="protein sequence ID" value="KIM71636.1"/>
    <property type="molecule type" value="Genomic_DNA"/>
</dbReference>
<gene>
    <name evidence="1" type="ORF">PILCRDRAFT_16881</name>
</gene>
<evidence type="ECO:0000313" key="2">
    <source>
        <dbReference type="Proteomes" id="UP000054166"/>
    </source>
</evidence>
<sequence length="307" mass="34798">MVRVPTPRWEDEHQFWFQPSLTIKIEIFRRSKLRLKTYLVGRYIEKVVQLLENKWPRNRVEMKLSLISESPEVFMQSVDADVAHLDGNSILPSASDHIQAAASVAQTSSAVIQTLGNCVRPLGQALQLIAKIMDNIADVHPILKVSWTVLASVYKAIRGQMLQDDDVRGLAERLREMVGIAAEYPALPLIPGTTNVIEEVGHLSLQIALLIDECAKSSFIRRMAKSQLSDAMKSRIMEYETCCRDLMGKFDRRVGMDMNKKVVRIEEGVDRNYIGMQQGFKTIKDDQLGTPFELSYIFHESSVSWSS</sequence>
<reference evidence="2" key="2">
    <citation type="submission" date="2015-01" db="EMBL/GenBank/DDBJ databases">
        <title>Evolutionary Origins and Diversification of the Mycorrhizal Mutualists.</title>
        <authorList>
            <consortium name="DOE Joint Genome Institute"/>
            <consortium name="Mycorrhizal Genomics Consortium"/>
            <person name="Kohler A."/>
            <person name="Kuo A."/>
            <person name="Nagy L.G."/>
            <person name="Floudas D."/>
            <person name="Copeland A."/>
            <person name="Barry K.W."/>
            <person name="Cichocki N."/>
            <person name="Veneault-Fourrey C."/>
            <person name="LaButti K."/>
            <person name="Lindquist E.A."/>
            <person name="Lipzen A."/>
            <person name="Lundell T."/>
            <person name="Morin E."/>
            <person name="Murat C."/>
            <person name="Riley R."/>
            <person name="Ohm R."/>
            <person name="Sun H."/>
            <person name="Tunlid A."/>
            <person name="Henrissat B."/>
            <person name="Grigoriev I.V."/>
            <person name="Hibbett D.S."/>
            <person name="Martin F."/>
        </authorList>
    </citation>
    <scope>NUCLEOTIDE SEQUENCE [LARGE SCALE GENOMIC DNA]</scope>
    <source>
        <strain evidence="2">F 1598</strain>
    </source>
</reference>
<dbReference type="HOGENOM" id="CLU_906464_0_0_1"/>
<dbReference type="InParanoid" id="A0A0C3EV03"/>
<dbReference type="OrthoDB" id="163438at2759"/>
<proteinExistence type="predicted"/>
<keyword evidence="2" id="KW-1185">Reference proteome</keyword>
<name>A0A0C3EV03_PILCF</name>